<dbReference type="GO" id="GO:0009279">
    <property type="term" value="C:cell outer membrane"/>
    <property type="evidence" value="ECO:0007669"/>
    <property type="project" value="UniProtKB-SubCell"/>
</dbReference>
<dbReference type="InterPro" id="IPR012910">
    <property type="entry name" value="Plug_dom"/>
</dbReference>
<dbReference type="GO" id="GO:0015344">
    <property type="term" value="F:siderophore uptake transmembrane transporter activity"/>
    <property type="evidence" value="ECO:0007669"/>
    <property type="project" value="TreeGrafter"/>
</dbReference>
<organism evidence="15 16">
    <name type="scientific">Denitromonas halophila</name>
    <dbReference type="NCBI Taxonomy" id="1629404"/>
    <lineage>
        <taxon>Bacteria</taxon>
        <taxon>Pseudomonadati</taxon>
        <taxon>Pseudomonadota</taxon>
        <taxon>Betaproteobacteria</taxon>
        <taxon>Rhodocyclales</taxon>
        <taxon>Zoogloeaceae</taxon>
        <taxon>Denitromonas</taxon>
    </lineage>
</organism>
<dbReference type="PROSITE" id="PS52016">
    <property type="entry name" value="TONB_DEPENDENT_REC_3"/>
    <property type="match status" value="1"/>
</dbReference>
<protein>
    <submittedName>
        <fullName evidence="15">TonB-dependent copper receptor</fullName>
    </submittedName>
</protein>
<evidence type="ECO:0000256" key="5">
    <source>
        <dbReference type="ARBA" id="ARBA00022692"/>
    </source>
</evidence>
<evidence type="ECO:0000256" key="8">
    <source>
        <dbReference type="ARBA" id="ARBA00023170"/>
    </source>
</evidence>
<evidence type="ECO:0000256" key="4">
    <source>
        <dbReference type="ARBA" id="ARBA00022452"/>
    </source>
</evidence>
<evidence type="ECO:0000256" key="7">
    <source>
        <dbReference type="ARBA" id="ARBA00023136"/>
    </source>
</evidence>
<evidence type="ECO:0000256" key="2">
    <source>
        <dbReference type="ARBA" id="ARBA00009810"/>
    </source>
</evidence>
<feature type="chain" id="PRO_5021925675" evidence="12">
    <location>
        <begin position="19"/>
        <end position="667"/>
    </location>
</feature>
<dbReference type="CDD" id="cd01347">
    <property type="entry name" value="ligand_gated_channel"/>
    <property type="match status" value="1"/>
</dbReference>
<dbReference type="InterPro" id="IPR000531">
    <property type="entry name" value="Beta-barrel_TonB"/>
</dbReference>
<evidence type="ECO:0000256" key="3">
    <source>
        <dbReference type="ARBA" id="ARBA00022448"/>
    </source>
</evidence>
<keyword evidence="9 10" id="KW-0998">Cell outer membrane</keyword>
<feature type="signal peptide" evidence="12">
    <location>
        <begin position="1"/>
        <end position="18"/>
    </location>
</feature>
<accession>A0A557QM64</accession>
<keyword evidence="5 10" id="KW-0812">Transmembrane</keyword>
<keyword evidence="16" id="KW-1185">Reference proteome</keyword>
<dbReference type="Pfam" id="PF00593">
    <property type="entry name" value="TonB_dep_Rec_b-barrel"/>
    <property type="match status" value="1"/>
</dbReference>
<name>A0A557QM64_9RHOO</name>
<evidence type="ECO:0000256" key="6">
    <source>
        <dbReference type="ARBA" id="ARBA00023077"/>
    </source>
</evidence>
<dbReference type="PANTHER" id="PTHR30069">
    <property type="entry name" value="TONB-DEPENDENT OUTER MEMBRANE RECEPTOR"/>
    <property type="match status" value="1"/>
</dbReference>
<dbReference type="InterPro" id="IPR039426">
    <property type="entry name" value="TonB-dep_rcpt-like"/>
</dbReference>
<keyword evidence="3 10" id="KW-0813">Transport</keyword>
<comment type="similarity">
    <text evidence="2 10 11">Belongs to the TonB-dependent receptor family.</text>
</comment>
<dbReference type="InterPro" id="IPR036942">
    <property type="entry name" value="Beta-barrel_TonB_sf"/>
</dbReference>
<dbReference type="SUPFAM" id="SSF56935">
    <property type="entry name" value="Porins"/>
    <property type="match status" value="1"/>
</dbReference>
<evidence type="ECO:0000256" key="9">
    <source>
        <dbReference type="ARBA" id="ARBA00023237"/>
    </source>
</evidence>
<evidence type="ECO:0000256" key="1">
    <source>
        <dbReference type="ARBA" id="ARBA00004571"/>
    </source>
</evidence>
<dbReference type="EMBL" id="VMNK01000014">
    <property type="protein sequence ID" value="TVO53996.1"/>
    <property type="molecule type" value="Genomic_DNA"/>
</dbReference>
<reference evidence="15 16" key="1">
    <citation type="submission" date="2019-07" db="EMBL/GenBank/DDBJ databases">
        <title>The pathways for chlorine oxyanion respiration interact through the shared metabolite chlorate.</title>
        <authorList>
            <person name="Barnum T.P."/>
            <person name="Cheng Y."/>
            <person name="Hill K.A."/>
            <person name="Lucas L.N."/>
            <person name="Carlson H.K."/>
            <person name="Coates J.D."/>
        </authorList>
    </citation>
    <scope>NUCLEOTIDE SEQUENCE [LARGE SCALE GENOMIC DNA]</scope>
    <source>
        <strain evidence="15 16">SFB-3</strain>
    </source>
</reference>
<evidence type="ECO:0000256" key="11">
    <source>
        <dbReference type="RuleBase" id="RU003357"/>
    </source>
</evidence>
<evidence type="ECO:0000259" key="14">
    <source>
        <dbReference type="Pfam" id="PF07715"/>
    </source>
</evidence>
<comment type="subcellular location">
    <subcellularLocation>
        <location evidence="1 10">Cell outer membrane</location>
        <topology evidence="1 10">Multi-pass membrane protein</topology>
    </subcellularLocation>
</comment>
<dbReference type="Gene3D" id="2.170.130.10">
    <property type="entry name" value="TonB-dependent receptor, plug domain"/>
    <property type="match status" value="1"/>
</dbReference>
<dbReference type="PANTHER" id="PTHR30069:SF49">
    <property type="entry name" value="OUTER MEMBRANE PROTEIN C"/>
    <property type="match status" value="1"/>
</dbReference>
<proteinExistence type="inferred from homology"/>
<keyword evidence="7 10" id="KW-0472">Membrane</keyword>
<dbReference type="InterPro" id="IPR037066">
    <property type="entry name" value="Plug_dom_sf"/>
</dbReference>
<dbReference type="Pfam" id="PF07715">
    <property type="entry name" value="Plug"/>
    <property type="match status" value="1"/>
</dbReference>
<dbReference type="GO" id="GO:0044718">
    <property type="term" value="P:siderophore transmembrane transport"/>
    <property type="evidence" value="ECO:0007669"/>
    <property type="project" value="TreeGrafter"/>
</dbReference>
<feature type="domain" description="TonB-dependent receptor-like beta-barrel" evidence="13">
    <location>
        <begin position="192"/>
        <end position="626"/>
    </location>
</feature>
<dbReference type="AlphaFoldDB" id="A0A557QM64"/>
<dbReference type="Gene3D" id="2.40.170.20">
    <property type="entry name" value="TonB-dependent receptor, beta-barrel domain"/>
    <property type="match status" value="1"/>
</dbReference>
<dbReference type="Proteomes" id="UP000319502">
    <property type="component" value="Unassembled WGS sequence"/>
</dbReference>
<evidence type="ECO:0000256" key="12">
    <source>
        <dbReference type="SAM" id="SignalP"/>
    </source>
</evidence>
<keyword evidence="12" id="KW-0732">Signal</keyword>
<keyword evidence="6 11" id="KW-0798">TonB box</keyword>
<dbReference type="InterPro" id="IPR010100">
    <property type="entry name" value="TonB-dep_Cu_rcpt"/>
</dbReference>
<keyword evidence="4 10" id="KW-1134">Transmembrane beta strand</keyword>
<gene>
    <name evidence="15" type="ORF">FHP91_14290</name>
</gene>
<dbReference type="OrthoDB" id="9795928at2"/>
<feature type="domain" description="TonB-dependent receptor plug" evidence="14">
    <location>
        <begin position="53"/>
        <end position="140"/>
    </location>
</feature>
<keyword evidence="8 15" id="KW-0675">Receptor</keyword>
<sequence length="667" mass="72063">MKILPAAIGLLLAHGALAQGTDTVMDHVVVTAPAMAEALVVTTDPKAARQPIPAHDGADLLKNIPGFSVIRKGGTDGDPVFRGMAASRLGILLDGEMVLGGCGMRMDPPTAYVFPEAYDKVTVLKGPQSVKYGPGNSAGVVLFERQAPSFETATVKGDMSLLMGSADRNDQVLTGQAGTPDFYADVAATRSDANNYKDGAGNEVHSAYTRWSTNLALGWTPDRDTRLELSLAKSDGEARYGDRSMDGVRFDRENIGLKFEKSNISPVLAKIEAQIYRNYVDHVMDNYSLRTNTGMKSVNNPDRETRGGRLAATLNLSDDTVLDVGTEVQSNEHTLRKASSMTGIPNYESLSRTADMRFYSYGVFGELQHMLADGHRVIGGLRIDRSRAEDERTGKTTSGTEETDTLKAGFLRYEHDLGGGKTLYAGLGHSERAADYWERNKNPAATSMMMTGAASTFDIKPEKTTQFDIGALHNAGPVQASVSAFFAKHSDYILIETLPAVSTWASNARNVDATTWGAEADLRYDFTSHWAGTATLAWVRGENDTDDTALGQIPPLEGRLGINYKADTWSAGALWRLVSGQDRVSVGTGNIVGQDIGETGGFGVFSINASYTPNKRTLISAGIDNLFDKTYAEHISRSGANISGYDITDRINEPGRTLWLKLRLALD</sequence>
<evidence type="ECO:0000313" key="16">
    <source>
        <dbReference type="Proteomes" id="UP000319502"/>
    </source>
</evidence>
<comment type="caution">
    <text evidence="15">The sequence shown here is derived from an EMBL/GenBank/DDBJ whole genome shotgun (WGS) entry which is preliminary data.</text>
</comment>
<evidence type="ECO:0000313" key="15">
    <source>
        <dbReference type="EMBL" id="TVO53996.1"/>
    </source>
</evidence>
<evidence type="ECO:0000256" key="10">
    <source>
        <dbReference type="PROSITE-ProRule" id="PRU01360"/>
    </source>
</evidence>
<evidence type="ECO:0000259" key="13">
    <source>
        <dbReference type="Pfam" id="PF00593"/>
    </source>
</evidence>
<dbReference type="NCBIfam" id="TIGR01778">
    <property type="entry name" value="TonB-copper"/>
    <property type="match status" value="1"/>
</dbReference>